<dbReference type="EMBL" id="JAGQDG010000003">
    <property type="protein sequence ID" value="MBQ0935269.1"/>
    <property type="molecule type" value="Genomic_DNA"/>
</dbReference>
<feature type="domain" description="Potassium channel" evidence="3">
    <location>
        <begin position="20"/>
        <end position="93"/>
    </location>
</feature>
<protein>
    <submittedName>
        <fullName evidence="4">Two pore domain potassium channel family protein</fullName>
    </submittedName>
</protein>
<evidence type="ECO:0000259" key="3">
    <source>
        <dbReference type="Pfam" id="PF07885"/>
    </source>
</evidence>
<dbReference type="Proteomes" id="UP000672097">
    <property type="component" value="Unassembled WGS sequence"/>
</dbReference>
<evidence type="ECO:0000313" key="4">
    <source>
        <dbReference type="EMBL" id="MBQ0935269.1"/>
    </source>
</evidence>
<feature type="transmembrane region" description="Helical" evidence="2">
    <location>
        <begin position="12"/>
        <end position="35"/>
    </location>
</feature>
<dbReference type="Gene3D" id="1.10.287.70">
    <property type="match status" value="1"/>
</dbReference>
<keyword evidence="5" id="KW-1185">Reference proteome</keyword>
<keyword evidence="4" id="KW-0407">Ion channel</keyword>
<feature type="transmembrane region" description="Helical" evidence="2">
    <location>
        <begin position="70"/>
        <end position="91"/>
    </location>
</feature>
<dbReference type="SUPFAM" id="SSF81324">
    <property type="entry name" value="Voltage-gated potassium channels"/>
    <property type="match status" value="1"/>
</dbReference>
<name>A0ABS5DVZ7_9BURK</name>
<dbReference type="GO" id="GO:0034220">
    <property type="term" value="P:monoatomic ion transmembrane transport"/>
    <property type="evidence" value="ECO:0007669"/>
    <property type="project" value="UniProtKB-KW"/>
</dbReference>
<keyword evidence="2" id="KW-1133">Transmembrane helix</keyword>
<keyword evidence="2" id="KW-0472">Membrane</keyword>
<gene>
    <name evidence="4" type="ORF">KAK11_08020</name>
</gene>
<keyword evidence="4" id="KW-0406">Ion transport</keyword>
<keyword evidence="2" id="KW-0812">Transmembrane</keyword>
<feature type="region of interest" description="Disordered" evidence="1">
    <location>
        <begin position="133"/>
        <end position="153"/>
    </location>
</feature>
<reference evidence="4 5" key="1">
    <citation type="submission" date="2021-04" db="EMBL/GenBank/DDBJ databases">
        <title>The genome sequence of type strain Ideonella paludis KCTC 32238.</title>
        <authorList>
            <person name="Liu Y."/>
        </authorList>
    </citation>
    <scope>NUCLEOTIDE SEQUENCE [LARGE SCALE GENOMIC DNA]</scope>
    <source>
        <strain evidence="4 5">KCTC 32238</strain>
    </source>
</reference>
<dbReference type="InterPro" id="IPR013099">
    <property type="entry name" value="K_chnl_dom"/>
</dbReference>
<evidence type="ECO:0000256" key="2">
    <source>
        <dbReference type="SAM" id="Phobius"/>
    </source>
</evidence>
<organism evidence="4 5">
    <name type="scientific">Ideonella paludis</name>
    <dbReference type="NCBI Taxonomy" id="1233411"/>
    <lineage>
        <taxon>Bacteria</taxon>
        <taxon>Pseudomonadati</taxon>
        <taxon>Pseudomonadota</taxon>
        <taxon>Betaproteobacteria</taxon>
        <taxon>Burkholderiales</taxon>
        <taxon>Sphaerotilaceae</taxon>
        <taxon>Ideonella</taxon>
    </lineage>
</organism>
<comment type="caution">
    <text evidence="4">The sequence shown here is derived from an EMBL/GenBank/DDBJ whole genome shotgun (WGS) entry which is preliminary data.</text>
</comment>
<proteinExistence type="predicted"/>
<sequence>MVWSVQHLISRGSVTYLLLVSVVVLAGCGLGYWWIDPSIHSFGEGMWLAFTTAATVGYGDVVPTTPTAKVFSVFVVLLGYGVLTLVTAAIATRWVETEERRIEHDILRDLHRELGRVSAELSQLRSEVAALRHPPSGSAASVGLDVDQPVKDQ</sequence>
<dbReference type="Pfam" id="PF07885">
    <property type="entry name" value="Ion_trans_2"/>
    <property type="match status" value="1"/>
</dbReference>
<keyword evidence="4" id="KW-0813">Transport</keyword>
<evidence type="ECO:0000313" key="5">
    <source>
        <dbReference type="Proteomes" id="UP000672097"/>
    </source>
</evidence>
<accession>A0ABS5DVZ7</accession>
<evidence type="ECO:0000256" key="1">
    <source>
        <dbReference type="SAM" id="MobiDB-lite"/>
    </source>
</evidence>